<dbReference type="InterPro" id="IPR006311">
    <property type="entry name" value="TAT_signal"/>
</dbReference>
<evidence type="ECO:0000313" key="3">
    <source>
        <dbReference type="EMBL" id="MCP3730599.1"/>
    </source>
</evidence>
<proteinExistence type="predicted"/>
<organism evidence="3 4">
    <name type="scientific">Sphingomonas tagetis</name>
    <dbReference type="NCBI Taxonomy" id="2949092"/>
    <lineage>
        <taxon>Bacteria</taxon>
        <taxon>Pseudomonadati</taxon>
        <taxon>Pseudomonadota</taxon>
        <taxon>Alphaproteobacteria</taxon>
        <taxon>Sphingomonadales</taxon>
        <taxon>Sphingomonadaceae</taxon>
        <taxon>Sphingomonas</taxon>
    </lineage>
</organism>
<dbReference type="Proteomes" id="UP001139451">
    <property type="component" value="Unassembled WGS sequence"/>
</dbReference>
<dbReference type="RefSeq" id="WP_254292723.1">
    <property type="nucleotide sequence ID" value="NZ_JAMLDX010000005.1"/>
</dbReference>
<name>A0A9X2KKK1_9SPHN</name>
<dbReference type="Pfam" id="PF20091">
    <property type="entry name" value="Abhydrolase_10"/>
    <property type="match status" value="1"/>
</dbReference>
<accession>A0A9X2KKK1</accession>
<evidence type="ECO:0000259" key="2">
    <source>
        <dbReference type="Pfam" id="PF20091"/>
    </source>
</evidence>
<dbReference type="GO" id="GO:0016787">
    <property type="term" value="F:hydrolase activity"/>
    <property type="evidence" value="ECO:0007669"/>
    <property type="project" value="UniProtKB-KW"/>
</dbReference>
<feature type="domain" description="Alpha/beta hydrolase" evidence="2">
    <location>
        <begin position="41"/>
        <end position="478"/>
    </location>
</feature>
<dbReference type="InterPro" id="IPR045394">
    <property type="entry name" value="Abhydrolase_dom"/>
</dbReference>
<dbReference type="AlphaFoldDB" id="A0A9X2KKK1"/>
<comment type="caution">
    <text evidence="3">The sequence shown here is derived from an EMBL/GenBank/DDBJ whole genome shotgun (WGS) entry which is preliminary data.</text>
</comment>
<evidence type="ECO:0000256" key="1">
    <source>
        <dbReference type="SAM" id="SignalP"/>
    </source>
</evidence>
<gene>
    <name evidence="3" type="ORF">M9978_09185</name>
</gene>
<protein>
    <submittedName>
        <fullName evidence="3">Alpha/beta hydrolase domain-containing protein</fullName>
    </submittedName>
</protein>
<dbReference type="EMBL" id="JAMLDX010000005">
    <property type="protein sequence ID" value="MCP3730599.1"/>
    <property type="molecule type" value="Genomic_DNA"/>
</dbReference>
<dbReference type="PROSITE" id="PS51318">
    <property type="entry name" value="TAT"/>
    <property type="match status" value="1"/>
</dbReference>
<reference evidence="3" key="1">
    <citation type="submission" date="2022-05" db="EMBL/GenBank/DDBJ databases">
        <title>Sphingomonas sp. strain MG17 Genome sequencing and assembly.</title>
        <authorList>
            <person name="Kim I."/>
        </authorList>
    </citation>
    <scope>NUCLEOTIDE SEQUENCE</scope>
    <source>
        <strain evidence="3">MG17</strain>
    </source>
</reference>
<evidence type="ECO:0000313" key="4">
    <source>
        <dbReference type="Proteomes" id="UP001139451"/>
    </source>
</evidence>
<sequence>MSSRRNMLKVGAAMLAGAFVTAKTAAGAAPAVAKAPGRLSVTGPIKGGKHGWPFGAYVGDIGQRGYVEEEYFVSGEARRHRPLGALTPDGKWTFEPVAGSAPFTTRILVRRPKDRARFNGTVVVEWTNVSAGYEISSTDTASVYDGMVHVAVSAQQVGLQGFVRGKAQGLRQWDAERYGKLSHPGDSCAYDIFSQVARLLGPAGRKAKVDPLRGLPVTKLIAVGASQSGMCLAGYFNAIQPREMIFDGFMLLITPGGATGYDDRTFNPPDPDMYARFRTPVKLRDDIATPMMVVNSEAETLAYYRARQPDTDKFRYWEIAGASHAPTGTLKLFDEKNVRDGLPAFVGAHHCSDVMWRWSYDAAILHMHRWLRGGSPPPAQPPIDVIASGGKVMIERDVYGNARGGIRLPDLVVPVARYQGLDDRPGGGGLSGLTEPFPAGVLAKLYPDRAAYVEQVRAAAQAAEAAGVILPYQTKAYVGEAERAPIFG</sequence>
<keyword evidence="3" id="KW-0378">Hydrolase</keyword>
<keyword evidence="4" id="KW-1185">Reference proteome</keyword>
<feature type="signal peptide" evidence="1">
    <location>
        <begin position="1"/>
        <end position="25"/>
    </location>
</feature>
<keyword evidence="1" id="KW-0732">Signal</keyword>
<feature type="chain" id="PRO_5040842372" evidence="1">
    <location>
        <begin position="26"/>
        <end position="488"/>
    </location>
</feature>